<keyword evidence="3" id="KW-1185">Reference proteome</keyword>
<dbReference type="PANTHER" id="PTHR32022:SF10">
    <property type="entry name" value="D-GLUTAMATE CYCLASE, MITOCHONDRIAL"/>
    <property type="match status" value="1"/>
</dbReference>
<accession>A0A081BXI9</accession>
<protein>
    <recommendedName>
        <fullName evidence="1">D-glutamate cyclase-like C-terminal domain-containing protein</fullName>
    </recommendedName>
</protein>
<dbReference type="STRING" id="1499967.U27_04008"/>
<feature type="domain" description="D-glutamate cyclase-like C-terminal" evidence="1">
    <location>
        <begin position="12"/>
        <end position="268"/>
    </location>
</feature>
<dbReference type="PANTHER" id="PTHR32022">
    <property type="entry name" value="D-GLUTAMATE CYCLASE, MITOCHONDRIAL"/>
    <property type="match status" value="1"/>
</dbReference>
<sequence>MIEDILLYYSDQRNIHKLRTYLPHNFCEQAADAVLKHVGKVLITTGFWVAGTCETDGPIGAIVLADVLTELRADPVFVTDCYCAEVLRRCCQYRVIDFPITSHEESLAIARSILAEEHPSLLISIERCGMSQDGHYYNMRRVDVSEYTAKVDYLFLEFPASIGIGDGGNEIGMGNLTDAIAAEALPIAPCVTCVEYPVIATVSNWAAYGMIAYLSQKQQRDYMRYVTVREILTQLVAEGVVDGVLKEPVMSVDGFAIDAIEAVVASLRKEVEPFLTGIPG</sequence>
<dbReference type="eggNOG" id="ENOG502Z7HZ">
    <property type="taxonomic scope" value="Bacteria"/>
</dbReference>
<dbReference type="Pfam" id="PF14336">
    <property type="entry name" value="GLUCM-like_C"/>
    <property type="match status" value="1"/>
</dbReference>
<dbReference type="Gene3D" id="3.90.1640.20">
    <property type="entry name" value="TON_0340"/>
    <property type="match status" value="1"/>
</dbReference>
<evidence type="ECO:0000313" key="3">
    <source>
        <dbReference type="Proteomes" id="UP000030661"/>
    </source>
</evidence>
<gene>
    <name evidence="2" type="ORF">U27_04008</name>
</gene>
<name>A0A081BXI9_VECG1</name>
<proteinExistence type="predicted"/>
<dbReference type="EMBL" id="DF820465">
    <property type="protein sequence ID" value="GAK57044.1"/>
    <property type="molecule type" value="Genomic_DNA"/>
</dbReference>
<dbReference type="InterPro" id="IPR025504">
    <property type="entry name" value="GLUCM_C"/>
</dbReference>
<dbReference type="HOGENOM" id="CLU_062537_1_0_0"/>
<organism evidence="2">
    <name type="scientific">Vecturithrix granuli</name>
    <dbReference type="NCBI Taxonomy" id="1499967"/>
    <lineage>
        <taxon>Bacteria</taxon>
        <taxon>Candidatus Moduliflexota</taxon>
        <taxon>Candidatus Vecturitrichia</taxon>
        <taxon>Candidatus Vecturitrichales</taxon>
        <taxon>Candidatus Vecturitrichaceae</taxon>
        <taxon>Candidatus Vecturithrix</taxon>
    </lineage>
</organism>
<evidence type="ECO:0000259" key="1">
    <source>
        <dbReference type="Pfam" id="PF14336"/>
    </source>
</evidence>
<dbReference type="AlphaFoldDB" id="A0A081BXI9"/>
<dbReference type="Proteomes" id="UP000030661">
    <property type="component" value="Unassembled WGS sequence"/>
</dbReference>
<evidence type="ECO:0000313" key="2">
    <source>
        <dbReference type="EMBL" id="GAK57044.1"/>
    </source>
</evidence>
<reference evidence="2" key="1">
    <citation type="journal article" date="2015" name="PeerJ">
        <title>First genomic representation of candidate bacterial phylum KSB3 points to enhanced environmental sensing as a trigger of wastewater bulking.</title>
        <authorList>
            <person name="Sekiguchi Y."/>
            <person name="Ohashi A."/>
            <person name="Parks D.H."/>
            <person name="Yamauchi T."/>
            <person name="Tyson G.W."/>
            <person name="Hugenholtz P."/>
        </authorList>
    </citation>
    <scope>NUCLEOTIDE SEQUENCE [LARGE SCALE GENOMIC DNA]</scope>
</reference>